<keyword evidence="2" id="KW-1185">Reference proteome</keyword>
<accession>A0A1X0B6Z3</accession>
<dbReference type="STRING" id="1927124.BST13_05710"/>
<evidence type="ECO:0000313" key="1">
    <source>
        <dbReference type="EMBL" id="ORA38092.1"/>
    </source>
</evidence>
<organism evidence="1 2">
    <name type="scientific">Mycobacterium aquaticum</name>
    <dbReference type="NCBI Taxonomy" id="1927124"/>
    <lineage>
        <taxon>Bacteria</taxon>
        <taxon>Bacillati</taxon>
        <taxon>Actinomycetota</taxon>
        <taxon>Actinomycetes</taxon>
        <taxon>Mycobacteriales</taxon>
        <taxon>Mycobacteriaceae</taxon>
        <taxon>Mycobacterium</taxon>
    </lineage>
</organism>
<dbReference type="AlphaFoldDB" id="A0A1X0B6Z3"/>
<sequence>MTTTEQMKAAAKAAKKAGVDAAMSLAEDIATGRLDPAALDAAAAAEARALFARVEGPDDPLWELHVDVARQVLAVGGGIPAGELAEWLAVTRAAEGVEAEPDADAGDWTAEACDEVLAWPDSGVAKLKQSDSTEDTPDP</sequence>
<reference evidence="1 2" key="1">
    <citation type="submission" date="2017-02" db="EMBL/GenBank/DDBJ databases">
        <title>The new phylogeny of genus Mycobacterium.</title>
        <authorList>
            <person name="Tortoli E."/>
            <person name="Trovato A."/>
            <person name="Cirillo D.M."/>
        </authorList>
    </citation>
    <scope>NUCLEOTIDE SEQUENCE [LARGE SCALE GENOMIC DNA]</scope>
    <source>
        <strain evidence="1 2">RW6</strain>
    </source>
</reference>
<comment type="caution">
    <text evidence="1">The sequence shown here is derived from an EMBL/GenBank/DDBJ whole genome shotgun (WGS) entry which is preliminary data.</text>
</comment>
<proteinExistence type="predicted"/>
<gene>
    <name evidence="1" type="ORF">BST13_05710</name>
</gene>
<protein>
    <recommendedName>
        <fullName evidence="3">Flagellar hook-length control protein</fullName>
    </recommendedName>
</protein>
<dbReference type="RefSeq" id="WP_245839384.1">
    <property type="nucleotide sequence ID" value="NZ_MVHF01000004.1"/>
</dbReference>
<dbReference type="EMBL" id="MVHF01000004">
    <property type="protein sequence ID" value="ORA38092.1"/>
    <property type="molecule type" value="Genomic_DNA"/>
</dbReference>
<evidence type="ECO:0000313" key="2">
    <source>
        <dbReference type="Proteomes" id="UP000192448"/>
    </source>
</evidence>
<name>A0A1X0B6Z3_9MYCO</name>
<evidence type="ECO:0008006" key="3">
    <source>
        <dbReference type="Google" id="ProtNLM"/>
    </source>
</evidence>
<dbReference type="Proteomes" id="UP000192448">
    <property type="component" value="Unassembled WGS sequence"/>
</dbReference>